<feature type="compositionally biased region" description="Low complexity" evidence="1">
    <location>
        <begin position="269"/>
        <end position="301"/>
    </location>
</feature>
<comment type="caution">
    <text evidence="3">The sequence shown here is derived from an EMBL/GenBank/DDBJ whole genome shotgun (WGS) entry which is preliminary data.</text>
</comment>
<feature type="compositionally biased region" description="Low complexity" evidence="1">
    <location>
        <begin position="404"/>
        <end position="413"/>
    </location>
</feature>
<sequence length="413" mass="42752">MELTSLPLLIVVWCVTIGAVTALVLYWRRLRGRLLPVRVVALLLSEILLIFGVALVVNRSGEFYPTWSALLSSGGADDHSTERHANLAPWLQSKAGEGSRYGLAFPWRPEGDAAWALDRPPTIFLPPAYFRSPTLNLPVVVVIAPPGVGATRDGWNDQDVAAFGRATAIPAVLVFIRADTRMKVKRLTGELPTRLAADLRIAQHGWGMAAIGGAVPDGLRIFEGDPDRFGPLALLPAGTPLADGQVQRAQRDAGSQLFVPGRTDPTGIPSPATTSGKAAAPGKAAPPAHPGTHPKAPPGATHPSATLRPGPTTAAPSTAGGTHHTLTPFGTGAPTPNGTGSPEPTGSPASPQPAGGLATALRWLFQHLPPALAEPRELQPLPLPSATPSGSGGAGRPASPPPRQRGAARNVGS</sequence>
<gene>
    <name evidence="3" type="ORF">ACFOX0_21475</name>
</gene>
<keyword evidence="4" id="KW-1185">Reference proteome</keyword>
<feature type="compositionally biased region" description="Polar residues" evidence="1">
    <location>
        <begin position="334"/>
        <end position="349"/>
    </location>
</feature>
<dbReference type="Proteomes" id="UP001595868">
    <property type="component" value="Unassembled WGS sequence"/>
</dbReference>
<feature type="compositionally biased region" description="Low complexity" evidence="1">
    <location>
        <begin position="309"/>
        <end position="325"/>
    </location>
</feature>
<keyword evidence="2" id="KW-0812">Transmembrane</keyword>
<proteinExistence type="predicted"/>
<dbReference type="EMBL" id="JBHSBN010000016">
    <property type="protein sequence ID" value="MFC4108492.1"/>
    <property type="molecule type" value="Genomic_DNA"/>
</dbReference>
<dbReference type="RefSeq" id="WP_377548834.1">
    <property type="nucleotide sequence ID" value="NZ_JBHSBN010000016.1"/>
</dbReference>
<keyword evidence="2" id="KW-1133">Transmembrane helix</keyword>
<evidence type="ECO:0000313" key="4">
    <source>
        <dbReference type="Proteomes" id="UP001595868"/>
    </source>
</evidence>
<evidence type="ECO:0000256" key="2">
    <source>
        <dbReference type="SAM" id="Phobius"/>
    </source>
</evidence>
<organism evidence="3 4">
    <name type="scientific">Micromonospora zhanjiangensis</name>
    <dbReference type="NCBI Taxonomy" id="1522057"/>
    <lineage>
        <taxon>Bacteria</taxon>
        <taxon>Bacillati</taxon>
        <taxon>Actinomycetota</taxon>
        <taxon>Actinomycetes</taxon>
        <taxon>Micromonosporales</taxon>
        <taxon>Micromonosporaceae</taxon>
        <taxon>Micromonospora</taxon>
    </lineage>
</organism>
<evidence type="ECO:0000256" key="1">
    <source>
        <dbReference type="SAM" id="MobiDB-lite"/>
    </source>
</evidence>
<feature type="region of interest" description="Disordered" evidence="1">
    <location>
        <begin position="244"/>
        <end position="413"/>
    </location>
</feature>
<name>A0ABV8KQX4_9ACTN</name>
<accession>A0ABV8KQX4</accession>
<evidence type="ECO:0000313" key="3">
    <source>
        <dbReference type="EMBL" id="MFC4108492.1"/>
    </source>
</evidence>
<feature type="transmembrane region" description="Helical" evidence="2">
    <location>
        <begin position="39"/>
        <end position="57"/>
    </location>
</feature>
<reference evidence="4" key="1">
    <citation type="journal article" date="2019" name="Int. J. Syst. Evol. Microbiol.">
        <title>The Global Catalogue of Microorganisms (GCM) 10K type strain sequencing project: providing services to taxonomists for standard genome sequencing and annotation.</title>
        <authorList>
            <consortium name="The Broad Institute Genomics Platform"/>
            <consortium name="The Broad Institute Genome Sequencing Center for Infectious Disease"/>
            <person name="Wu L."/>
            <person name="Ma J."/>
        </authorList>
    </citation>
    <scope>NUCLEOTIDE SEQUENCE [LARGE SCALE GENOMIC DNA]</scope>
    <source>
        <strain evidence="4">2902at01</strain>
    </source>
</reference>
<protein>
    <submittedName>
        <fullName evidence="3">Uncharacterized protein</fullName>
    </submittedName>
</protein>
<keyword evidence="2" id="KW-0472">Membrane</keyword>
<feature type="transmembrane region" description="Helical" evidence="2">
    <location>
        <begin position="6"/>
        <end position="27"/>
    </location>
</feature>